<evidence type="ECO:0000313" key="2">
    <source>
        <dbReference type="EMBL" id="MCW3484360.1"/>
    </source>
</evidence>
<sequence length="537" mass="62213">MDTQLVYLRNNVKVEPLINNWYAWHHIIPPVLTGFNVVGRYIPIMESYINDPETHAKAVKDPAFKGGPFIDLEGNCAEEVSALLERTKELSRPLFDFVAAIRALDKLLRRKATGYAMESLYREIPAELKGYVELYYDRHHRPDFRFYEALIYNSPYYIESFQCVTLSLIEKDADRPFIFSTPRLSNPDTLELKLPFRATALDELFKMKRTPQTFDYIKEQLGITPEQEPLFKSLFTTKEPATYDKYNGDSIRIRYFGHACILIETKEHSILLDPVLSYTYESDISRYTYDDLPDEIDYVLITHGHHDHILMETMLQIRHKTKNIIVGKNIDGALQDPSLKLMLRHLGFKNIIELTDLEQVVSDSGIVITGVPFIGEHHDLHINSKLGYHIRLGEYTLLAVADACNQSPELYEQLHHFTGDVDVLFMGMECDGSPASWVYGPVFTEKQEREKDFSRRGRGSNYNEGIEMVHRFNFKEVYVYAMGEEPWVQHILDVHYTEHSNPIIQSNMLIEKCKEEGRIAARLFAEKELFSSKALYA</sequence>
<proteinExistence type="predicted"/>
<organism evidence="2 3">
    <name type="scientific">Chitinophaga nivalis</name>
    <dbReference type="NCBI Taxonomy" id="2991709"/>
    <lineage>
        <taxon>Bacteria</taxon>
        <taxon>Pseudomonadati</taxon>
        <taxon>Bacteroidota</taxon>
        <taxon>Chitinophagia</taxon>
        <taxon>Chitinophagales</taxon>
        <taxon>Chitinophagaceae</taxon>
        <taxon>Chitinophaga</taxon>
    </lineage>
</organism>
<dbReference type="Pfam" id="PF18456">
    <property type="entry name" value="CmlA_N"/>
    <property type="match status" value="1"/>
</dbReference>
<dbReference type="InterPro" id="IPR041141">
    <property type="entry name" value="CmlA_N"/>
</dbReference>
<dbReference type="InterPro" id="IPR036866">
    <property type="entry name" value="RibonucZ/Hydroxyglut_hydro"/>
</dbReference>
<keyword evidence="3" id="KW-1185">Reference proteome</keyword>
<dbReference type="PANTHER" id="PTHR43546:SF3">
    <property type="entry name" value="UPF0173 METAL-DEPENDENT HYDROLASE MJ1163"/>
    <property type="match status" value="1"/>
</dbReference>
<reference evidence="2 3" key="1">
    <citation type="submission" date="2022-10" db="EMBL/GenBank/DDBJ databases">
        <title>Chitinophaga nivalis PC15 sp. nov., isolated from Pyeongchang county, South Korea.</title>
        <authorList>
            <person name="Trinh H.N."/>
        </authorList>
    </citation>
    <scope>NUCLEOTIDE SEQUENCE [LARGE SCALE GENOMIC DNA]</scope>
    <source>
        <strain evidence="2 3">PC14</strain>
    </source>
</reference>
<evidence type="ECO:0000259" key="1">
    <source>
        <dbReference type="Pfam" id="PF18456"/>
    </source>
</evidence>
<accession>A0ABT3IKM2</accession>
<dbReference type="PANTHER" id="PTHR43546">
    <property type="entry name" value="UPF0173 METAL-DEPENDENT HYDROLASE MJ1163-RELATED"/>
    <property type="match status" value="1"/>
</dbReference>
<comment type="caution">
    <text evidence="2">The sequence shown here is derived from an EMBL/GenBank/DDBJ whole genome shotgun (WGS) entry which is preliminary data.</text>
</comment>
<dbReference type="RefSeq" id="WP_264729939.1">
    <property type="nucleotide sequence ID" value="NZ_JAPDNR010000001.1"/>
</dbReference>
<evidence type="ECO:0000313" key="3">
    <source>
        <dbReference type="Proteomes" id="UP001207742"/>
    </source>
</evidence>
<dbReference type="Gene3D" id="3.60.15.10">
    <property type="entry name" value="Ribonuclease Z/Hydroxyacylglutathione hydrolase-like"/>
    <property type="match status" value="1"/>
</dbReference>
<protein>
    <submittedName>
        <fullName evidence="2">MBL fold metallo-hydrolase</fullName>
    </submittedName>
</protein>
<dbReference type="SUPFAM" id="SSF56281">
    <property type="entry name" value="Metallo-hydrolase/oxidoreductase"/>
    <property type="match status" value="1"/>
</dbReference>
<feature type="domain" description="Diiron non-heme beta-hydroxylase N-terminal" evidence="1">
    <location>
        <begin position="7"/>
        <end position="238"/>
    </location>
</feature>
<dbReference type="InterPro" id="IPR050114">
    <property type="entry name" value="UPF0173_UPF0282_UlaG_hydrolase"/>
</dbReference>
<dbReference type="EMBL" id="JAPDNS010000001">
    <property type="protein sequence ID" value="MCW3484360.1"/>
    <property type="molecule type" value="Genomic_DNA"/>
</dbReference>
<name>A0ABT3IKM2_9BACT</name>
<dbReference type="Pfam" id="PF13483">
    <property type="entry name" value="Lactamase_B_3"/>
    <property type="match status" value="1"/>
</dbReference>
<dbReference type="Proteomes" id="UP001207742">
    <property type="component" value="Unassembled WGS sequence"/>
</dbReference>
<gene>
    <name evidence="2" type="ORF">OL497_10675</name>
</gene>